<evidence type="ECO:0000256" key="4">
    <source>
        <dbReference type="ARBA" id="ARBA00008661"/>
    </source>
</evidence>
<evidence type="ECO:0000256" key="11">
    <source>
        <dbReference type="ARBA" id="ARBA00023136"/>
    </source>
</evidence>
<keyword evidence="12 13" id="KW-0464">Manganese</keyword>
<comment type="cofactor">
    <cofactor evidence="1 13">
        <name>Mn(2+)</name>
        <dbReference type="ChEBI" id="CHEBI:29035"/>
    </cofactor>
</comment>
<keyword evidence="7 13" id="KW-0812">Transmembrane</keyword>
<protein>
    <recommendedName>
        <fullName evidence="13">Hexosyltransferase</fullName>
        <ecNumber evidence="13">2.4.1.-</ecNumber>
    </recommendedName>
</protein>
<reference evidence="14" key="1">
    <citation type="submission" date="2023-10" db="EMBL/GenBank/DDBJ databases">
        <authorList>
            <person name="Domelevo Entfellner J.-B."/>
        </authorList>
    </citation>
    <scope>NUCLEOTIDE SEQUENCE</scope>
</reference>
<keyword evidence="10 13" id="KW-0333">Golgi apparatus</keyword>
<comment type="subcellular location">
    <subcellularLocation>
        <location evidence="2 13">Golgi apparatus membrane</location>
        <topology evidence="2 13">Single-pass type II membrane protein</topology>
    </subcellularLocation>
</comment>
<name>A0AA86RSS6_9FABA</name>
<dbReference type="Proteomes" id="UP001189624">
    <property type="component" value="Chromosome 2"/>
</dbReference>
<evidence type="ECO:0000256" key="1">
    <source>
        <dbReference type="ARBA" id="ARBA00001936"/>
    </source>
</evidence>
<accession>A0AA86RSS6</accession>
<proteinExistence type="inferred from homology"/>
<keyword evidence="5 13" id="KW-0328">Glycosyltransferase</keyword>
<dbReference type="Gene3D" id="3.90.550.50">
    <property type="match status" value="1"/>
</dbReference>
<dbReference type="Pfam" id="PF01762">
    <property type="entry name" value="Galactosyl_T"/>
    <property type="match status" value="1"/>
</dbReference>
<evidence type="ECO:0000256" key="8">
    <source>
        <dbReference type="ARBA" id="ARBA00022968"/>
    </source>
</evidence>
<keyword evidence="15" id="KW-1185">Reference proteome</keyword>
<dbReference type="GO" id="GO:0000139">
    <property type="term" value="C:Golgi membrane"/>
    <property type="evidence" value="ECO:0007669"/>
    <property type="project" value="UniProtKB-SubCell"/>
</dbReference>
<dbReference type="AlphaFoldDB" id="A0AA86RSS6"/>
<evidence type="ECO:0000256" key="5">
    <source>
        <dbReference type="ARBA" id="ARBA00022676"/>
    </source>
</evidence>
<keyword evidence="11 13" id="KW-0472">Membrane</keyword>
<organism evidence="14 15">
    <name type="scientific">Sphenostylis stenocarpa</name>
    <dbReference type="NCBI Taxonomy" id="92480"/>
    <lineage>
        <taxon>Eukaryota</taxon>
        <taxon>Viridiplantae</taxon>
        <taxon>Streptophyta</taxon>
        <taxon>Embryophyta</taxon>
        <taxon>Tracheophyta</taxon>
        <taxon>Spermatophyta</taxon>
        <taxon>Magnoliopsida</taxon>
        <taxon>eudicotyledons</taxon>
        <taxon>Gunneridae</taxon>
        <taxon>Pentapetalae</taxon>
        <taxon>rosids</taxon>
        <taxon>fabids</taxon>
        <taxon>Fabales</taxon>
        <taxon>Fabaceae</taxon>
        <taxon>Papilionoideae</taxon>
        <taxon>50 kb inversion clade</taxon>
        <taxon>NPAAA clade</taxon>
        <taxon>indigoferoid/millettioid clade</taxon>
        <taxon>Phaseoleae</taxon>
        <taxon>Sphenostylis</taxon>
    </lineage>
</organism>
<comment type="similarity">
    <text evidence="4 13">Belongs to the glycosyltransferase 31 family.</text>
</comment>
<evidence type="ECO:0000256" key="3">
    <source>
        <dbReference type="ARBA" id="ARBA00004922"/>
    </source>
</evidence>
<keyword evidence="9 13" id="KW-1133">Transmembrane helix</keyword>
<dbReference type="PANTHER" id="PTHR11214:SF348">
    <property type="entry name" value="HEXOSYLTRANSFERASE"/>
    <property type="match status" value="1"/>
</dbReference>
<dbReference type="EC" id="2.4.1.-" evidence="13"/>
<evidence type="ECO:0000256" key="6">
    <source>
        <dbReference type="ARBA" id="ARBA00022679"/>
    </source>
</evidence>
<keyword evidence="6" id="KW-0808">Transferase</keyword>
<keyword evidence="8 13" id="KW-0735">Signal-anchor</keyword>
<sequence>MRSRGSKIRLSGNSFGSRVSALMLAMIATMATVYVAARLFQDAESRTYLIEVLERKTDQGQSDVSLDDTLKVIACREQSKKLSVLETELAAARQEGFVPKHLPGNNEKHPTKKVLVVLGVMTTFGRRKNRDAIRKAWMPAGTATRELVDKNDFIVQFVIGRSANRGDSLDKEINKESSHTNDFIILDNQVEAPEEKARKIKSFFIYAVSNWDAEFYAKVNDDVYVNLDALGGVLASYVDKPRVYIGCMKSGKIFSEQTHKWHEPDWWRFGDGKSYFRHASGEAYVISKSLAQFISINSFMLRTYAHDDVSIGSWFIGLDVQHLDETKLCCSSRSPDICHVASE</sequence>
<gene>
    <name evidence="14" type="ORF">AYBTSS11_LOCUS4086</name>
</gene>
<evidence type="ECO:0000256" key="13">
    <source>
        <dbReference type="RuleBase" id="RU363063"/>
    </source>
</evidence>
<evidence type="ECO:0000256" key="2">
    <source>
        <dbReference type="ARBA" id="ARBA00004323"/>
    </source>
</evidence>
<evidence type="ECO:0000313" key="15">
    <source>
        <dbReference type="Proteomes" id="UP001189624"/>
    </source>
</evidence>
<dbReference type="PANTHER" id="PTHR11214">
    <property type="entry name" value="BETA-1,3-N-ACETYLGLUCOSAMINYLTRANSFERASE"/>
    <property type="match status" value="1"/>
</dbReference>
<evidence type="ECO:0000256" key="7">
    <source>
        <dbReference type="ARBA" id="ARBA00022692"/>
    </source>
</evidence>
<evidence type="ECO:0000256" key="9">
    <source>
        <dbReference type="ARBA" id="ARBA00022989"/>
    </source>
</evidence>
<evidence type="ECO:0000256" key="10">
    <source>
        <dbReference type="ARBA" id="ARBA00023034"/>
    </source>
</evidence>
<evidence type="ECO:0000313" key="14">
    <source>
        <dbReference type="EMBL" id="CAJ1927507.1"/>
    </source>
</evidence>
<dbReference type="InterPro" id="IPR002659">
    <property type="entry name" value="Glyco_trans_31"/>
</dbReference>
<dbReference type="GO" id="GO:0008378">
    <property type="term" value="F:galactosyltransferase activity"/>
    <property type="evidence" value="ECO:0007669"/>
    <property type="project" value="TreeGrafter"/>
</dbReference>
<evidence type="ECO:0000256" key="12">
    <source>
        <dbReference type="ARBA" id="ARBA00023211"/>
    </source>
</evidence>
<dbReference type="EMBL" id="OY731399">
    <property type="protein sequence ID" value="CAJ1927507.1"/>
    <property type="molecule type" value="Genomic_DNA"/>
</dbReference>
<comment type="pathway">
    <text evidence="3">Protein modification; protein glycosylation.</text>
</comment>
<dbReference type="Gramene" id="rna-AYBTSS11_LOCUS4086">
    <property type="protein sequence ID" value="CAJ1927507.1"/>
    <property type="gene ID" value="gene-AYBTSS11_LOCUS4086"/>
</dbReference>
<feature type="transmembrane region" description="Helical" evidence="13">
    <location>
        <begin position="21"/>
        <end position="40"/>
    </location>
</feature>